<evidence type="ECO:0000256" key="5">
    <source>
        <dbReference type="ARBA" id="ARBA00022989"/>
    </source>
</evidence>
<dbReference type="CDD" id="cd06261">
    <property type="entry name" value="TM_PBP2"/>
    <property type="match status" value="1"/>
</dbReference>
<feature type="transmembrane region" description="Helical" evidence="7">
    <location>
        <begin position="177"/>
        <end position="204"/>
    </location>
</feature>
<keyword evidence="5 7" id="KW-1133">Transmembrane helix</keyword>
<evidence type="ECO:0000256" key="4">
    <source>
        <dbReference type="ARBA" id="ARBA00022692"/>
    </source>
</evidence>
<dbReference type="Proteomes" id="UP001193384">
    <property type="component" value="Unassembled WGS sequence"/>
</dbReference>
<dbReference type="GO" id="GO:0005886">
    <property type="term" value="C:plasma membrane"/>
    <property type="evidence" value="ECO:0007669"/>
    <property type="project" value="UniProtKB-SubCell"/>
</dbReference>
<comment type="similarity">
    <text evidence="7">Belongs to the binding-protein-dependent transport system permease family.</text>
</comment>
<feature type="domain" description="ABC transmembrane type-1" evidence="8">
    <location>
        <begin position="91"/>
        <end position="305"/>
    </location>
</feature>
<protein>
    <submittedName>
        <fullName evidence="9">Sugar ABC transporter permease</fullName>
    </submittedName>
</protein>
<accession>A0AAJ3D7I2</accession>
<dbReference type="InterPro" id="IPR035906">
    <property type="entry name" value="MetI-like_sf"/>
</dbReference>
<comment type="caution">
    <text evidence="9">The sequence shown here is derived from an EMBL/GenBank/DDBJ whole genome shotgun (WGS) entry which is preliminary data.</text>
</comment>
<feature type="transmembrane region" description="Helical" evidence="7">
    <location>
        <begin position="132"/>
        <end position="152"/>
    </location>
</feature>
<keyword evidence="4 7" id="KW-0812">Transmembrane</keyword>
<reference evidence="9 10" key="1">
    <citation type="submission" date="2018-07" db="EMBL/GenBank/DDBJ databases">
        <title>Genetic characterization of Mycoplasma hyopneumoniae, M. hyorhinis and M. flocculare isolates through whole genome sequencing analysis: comparative analysis of sequence types and putative genes involved in virulence.</title>
        <authorList>
            <person name="Fourour S."/>
            <person name="Lucas P."/>
            <person name="Touzain F."/>
            <person name="Tocqueville V."/>
            <person name="Kempf I."/>
            <person name="Marois-Crehan C."/>
        </authorList>
    </citation>
    <scope>NUCLEOTIDE SEQUENCE [LARGE SCALE GENOMIC DNA]</scope>
    <source>
        <strain evidence="9 10">MHR389</strain>
    </source>
</reference>
<feature type="transmembrane region" description="Helical" evidence="7">
    <location>
        <begin position="33"/>
        <end position="55"/>
    </location>
</feature>
<proteinExistence type="inferred from homology"/>
<keyword evidence="2 7" id="KW-0813">Transport</keyword>
<name>A0AAJ3D7I2_MESHY</name>
<keyword evidence="3" id="KW-1003">Cell membrane</keyword>
<evidence type="ECO:0000256" key="6">
    <source>
        <dbReference type="ARBA" id="ARBA00023136"/>
    </source>
</evidence>
<dbReference type="EMBL" id="QQQW01000006">
    <property type="protein sequence ID" value="MXR43627.1"/>
    <property type="molecule type" value="Genomic_DNA"/>
</dbReference>
<feature type="transmembrane region" description="Helical" evidence="7">
    <location>
        <begin position="237"/>
        <end position="257"/>
    </location>
</feature>
<dbReference type="PROSITE" id="PS50928">
    <property type="entry name" value="ABC_TM1"/>
    <property type="match status" value="1"/>
</dbReference>
<organism evidence="9 10">
    <name type="scientific">Mesomycoplasma hyorhinis</name>
    <name type="common">Mycoplasma hyorhinis</name>
    <dbReference type="NCBI Taxonomy" id="2100"/>
    <lineage>
        <taxon>Bacteria</taxon>
        <taxon>Bacillati</taxon>
        <taxon>Mycoplasmatota</taxon>
        <taxon>Mycoplasmoidales</taxon>
        <taxon>Metamycoplasmataceae</taxon>
        <taxon>Mesomycoplasma</taxon>
    </lineage>
</organism>
<dbReference type="Gene3D" id="1.10.3720.10">
    <property type="entry name" value="MetI-like"/>
    <property type="match status" value="1"/>
</dbReference>
<dbReference type="RefSeq" id="WP_013301902.1">
    <property type="nucleotide sequence ID" value="NZ_CP016817.1"/>
</dbReference>
<dbReference type="SUPFAM" id="SSF161098">
    <property type="entry name" value="MetI-like"/>
    <property type="match status" value="1"/>
</dbReference>
<dbReference type="Pfam" id="PF00528">
    <property type="entry name" value="BPD_transp_1"/>
    <property type="match status" value="1"/>
</dbReference>
<evidence type="ECO:0000259" key="8">
    <source>
        <dbReference type="PROSITE" id="PS50928"/>
    </source>
</evidence>
<dbReference type="PANTHER" id="PTHR30193:SF37">
    <property type="entry name" value="INNER MEMBRANE ABC TRANSPORTER PERMEASE PROTEIN YCJO"/>
    <property type="match status" value="1"/>
</dbReference>
<feature type="transmembrane region" description="Helical" evidence="7">
    <location>
        <begin position="96"/>
        <end position="120"/>
    </location>
</feature>
<evidence type="ECO:0000313" key="10">
    <source>
        <dbReference type="Proteomes" id="UP001193384"/>
    </source>
</evidence>
<feature type="transmembrane region" description="Helical" evidence="7">
    <location>
        <begin position="284"/>
        <end position="305"/>
    </location>
</feature>
<dbReference type="PANTHER" id="PTHR30193">
    <property type="entry name" value="ABC TRANSPORTER PERMEASE PROTEIN"/>
    <property type="match status" value="1"/>
</dbReference>
<evidence type="ECO:0000313" key="9">
    <source>
        <dbReference type="EMBL" id="MXR43627.1"/>
    </source>
</evidence>
<dbReference type="GO" id="GO:0055085">
    <property type="term" value="P:transmembrane transport"/>
    <property type="evidence" value="ECO:0007669"/>
    <property type="project" value="InterPro"/>
</dbReference>
<evidence type="ECO:0000256" key="1">
    <source>
        <dbReference type="ARBA" id="ARBA00004651"/>
    </source>
</evidence>
<comment type="subcellular location">
    <subcellularLocation>
        <location evidence="1 7">Cell membrane</location>
        <topology evidence="1 7">Multi-pass membrane protein</topology>
    </subcellularLocation>
</comment>
<keyword evidence="6 7" id="KW-0472">Membrane</keyword>
<gene>
    <name evidence="9" type="ORF">DR101_01505</name>
</gene>
<sequence length="336" mass="37838">MNLWYKLRLKLLKKQTHFELGILYKQQKFWKPFLLLLPSILIILLFTLLPFIYAVKESVILNEDENNKSLVHFGFSAFSDVLEDPFFQLGIRNSTIFAIVSLPITLMISLLISSTIASIYRKWARGFWQTIFFLPYVTSGIAVSLAFSYVFATEGGFVNNLFNSKTRWLNSGDANSFYALVVILFSGIWRSLAFQVLILTTAMLSVNPTLYKAASIDGASSFKQFFKITLPSVSRTINFLITMGIIGGIKVFPIGIFSDADIAQSNGGSTILLYIYKQVRSSNFTFAGVSTIYLFIYGLALSIVLKKGINTILLIISKLGERNVRNKIKASHFLKK</sequence>
<dbReference type="InterPro" id="IPR051393">
    <property type="entry name" value="ABC_transporter_permease"/>
</dbReference>
<evidence type="ECO:0000256" key="2">
    <source>
        <dbReference type="ARBA" id="ARBA00022448"/>
    </source>
</evidence>
<evidence type="ECO:0000256" key="3">
    <source>
        <dbReference type="ARBA" id="ARBA00022475"/>
    </source>
</evidence>
<evidence type="ECO:0000256" key="7">
    <source>
        <dbReference type="RuleBase" id="RU363032"/>
    </source>
</evidence>
<dbReference type="AlphaFoldDB" id="A0AAJ3D7I2"/>
<dbReference type="InterPro" id="IPR000515">
    <property type="entry name" value="MetI-like"/>
</dbReference>